<sequence>HRNHNLLSCIVVKHSSNDLNDHNNNRKHKYIPKFDETFDLWWDQLMSDASDECEPVWLDGEDPLFILYTSGSTGKPKGVVHTIAGYMLTTALVFKYAFNYKDGDIFFCTADLGWITGHTANVYGPLANGATAVLFDGIPTHPKRLLNRLIALVGEPINREAWLWLYNVVGRQRCAIVDTYFQTETGAPMIFPIPGCVSMKPGSATLPFFGILPVILNEEGKELSGPNSGYLAFKNAWPSIARTIDGNHERFETTYFRKFPKYYFTGDGAVRDKDGYYWVTGRTDDMLNVSGHLLSTAEVESAILDNKRVAEVASVSMPHAIKGEAICCFIVLKAQQIYDLDLETDIKQRVRVKIGPLATPECIYSVKALPKTRSGKIMRRILAKIARNDRELGDLSTISDESIIDELIAIRNSN</sequence>
<dbReference type="EMBL" id="OC865421">
    <property type="protein sequence ID" value="CAD7632345.1"/>
    <property type="molecule type" value="Genomic_DNA"/>
</dbReference>
<dbReference type="SUPFAM" id="SSF56801">
    <property type="entry name" value="Acetyl-CoA synthetase-like"/>
    <property type="match status" value="1"/>
</dbReference>
<keyword evidence="4" id="KW-0067">ATP-binding</keyword>
<organism evidence="7">
    <name type="scientific">Medioppia subpectinata</name>
    <dbReference type="NCBI Taxonomy" id="1979941"/>
    <lineage>
        <taxon>Eukaryota</taxon>
        <taxon>Metazoa</taxon>
        <taxon>Ecdysozoa</taxon>
        <taxon>Arthropoda</taxon>
        <taxon>Chelicerata</taxon>
        <taxon>Arachnida</taxon>
        <taxon>Acari</taxon>
        <taxon>Acariformes</taxon>
        <taxon>Sarcoptiformes</taxon>
        <taxon>Oribatida</taxon>
        <taxon>Brachypylina</taxon>
        <taxon>Oppioidea</taxon>
        <taxon>Oppiidae</taxon>
        <taxon>Medioppia</taxon>
    </lineage>
</organism>
<evidence type="ECO:0000313" key="8">
    <source>
        <dbReference type="Proteomes" id="UP000759131"/>
    </source>
</evidence>
<dbReference type="Gene3D" id="3.30.300.30">
    <property type="match status" value="1"/>
</dbReference>
<dbReference type="EC" id="6.2.1.1" evidence="1"/>
<dbReference type="Proteomes" id="UP000759131">
    <property type="component" value="Unassembled WGS sequence"/>
</dbReference>
<dbReference type="EMBL" id="CAJPIZ010010846">
    <property type="protein sequence ID" value="CAG2112775.1"/>
    <property type="molecule type" value="Genomic_DNA"/>
</dbReference>
<keyword evidence="8" id="KW-1185">Reference proteome</keyword>
<evidence type="ECO:0000256" key="3">
    <source>
        <dbReference type="ARBA" id="ARBA00022741"/>
    </source>
</evidence>
<dbReference type="Gene3D" id="3.40.50.12780">
    <property type="entry name" value="N-terminal domain of ligase-like"/>
    <property type="match status" value="2"/>
</dbReference>
<dbReference type="Pfam" id="PF13193">
    <property type="entry name" value="AMP-binding_C"/>
    <property type="match status" value="1"/>
</dbReference>
<dbReference type="InterPro" id="IPR020845">
    <property type="entry name" value="AMP-binding_CS"/>
</dbReference>
<dbReference type="InterPro" id="IPR000873">
    <property type="entry name" value="AMP-dep_synth/lig_dom"/>
</dbReference>
<dbReference type="Pfam" id="PF00501">
    <property type="entry name" value="AMP-binding"/>
    <property type="match status" value="2"/>
</dbReference>
<gene>
    <name evidence="7" type="ORF">OSB1V03_LOCUS12749</name>
</gene>
<keyword evidence="2" id="KW-0436">Ligase</keyword>
<reference evidence="7" key="1">
    <citation type="submission" date="2020-11" db="EMBL/GenBank/DDBJ databases">
        <authorList>
            <person name="Tran Van P."/>
        </authorList>
    </citation>
    <scope>NUCLEOTIDE SEQUENCE</scope>
</reference>
<dbReference type="GO" id="GO:0006085">
    <property type="term" value="P:acetyl-CoA biosynthetic process"/>
    <property type="evidence" value="ECO:0007669"/>
    <property type="project" value="TreeGrafter"/>
</dbReference>
<evidence type="ECO:0000259" key="5">
    <source>
        <dbReference type="Pfam" id="PF00501"/>
    </source>
</evidence>
<evidence type="ECO:0000256" key="2">
    <source>
        <dbReference type="ARBA" id="ARBA00022598"/>
    </source>
</evidence>
<feature type="domain" description="AMP-dependent synthetase/ligase" evidence="5">
    <location>
        <begin position="27"/>
        <end position="145"/>
    </location>
</feature>
<feature type="domain" description="AMP-dependent synthetase/ligase" evidence="5">
    <location>
        <begin position="148"/>
        <end position="235"/>
    </location>
</feature>
<dbReference type="GO" id="GO:0005524">
    <property type="term" value="F:ATP binding"/>
    <property type="evidence" value="ECO:0007669"/>
    <property type="project" value="UniProtKB-KW"/>
</dbReference>
<dbReference type="InterPro" id="IPR045851">
    <property type="entry name" value="AMP-bd_C_sf"/>
</dbReference>
<dbReference type="InterPro" id="IPR042099">
    <property type="entry name" value="ANL_N_sf"/>
</dbReference>
<dbReference type="InterPro" id="IPR025110">
    <property type="entry name" value="AMP-bd_C"/>
</dbReference>
<dbReference type="PANTHER" id="PTHR24095">
    <property type="entry name" value="ACETYL-COENZYME A SYNTHETASE"/>
    <property type="match status" value="1"/>
</dbReference>
<feature type="non-terminal residue" evidence="7">
    <location>
        <position position="1"/>
    </location>
</feature>
<evidence type="ECO:0000256" key="1">
    <source>
        <dbReference type="ARBA" id="ARBA00013275"/>
    </source>
</evidence>
<dbReference type="PANTHER" id="PTHR24095:SF244">
    <property type="entry name" value="ACETYL-COENZYME A SYNTHETASE"/>
    <property type="match status" value="1"/>
</dbReference>
<name>A0A7R9Q5H1_9ACAR</name>
<keyword evidence="3" id="KW-0547">Nucleotide-binding</keyword>
<protein>
    <recommendedName>
        <fullName evidence="1">acetate--CoA ligase</fullName>
        <ecNumber evidence="1">6.2.1.1</ecNumber>
    </recommendedName>
</protein>
<dbReference type="GO" id="GO:0003987">
    <property type="term" value="F:acetate-CoA ligase activity"/>
    <property type="evidence" value="ECO:0007669"/>
    <property type="project" value="UniProtKB-EC"/>
</dbReference>
<evidence type="ECO:0000259" key="6">
    <source>
        <dbReference type="Pfam" id="PF13193"/>
    </source>
</evidence>
<accession>A0A7R9Q5H1</accession>
<dbReference type="AlphaFoldDB" id="A0A7R9Q5H1"/>
<feature type="domain" description="AMP-binding enzyme C-terminal" evidence="6">
    <location>
        <begin position="298"/>
        <end position="376"/>
    </location>
</feature>
<proteinExistence type="predicted"/>
<dbReference type="PROSITE" id="PS00455">
    <property type="entry name" value="AMP_BINDING"/>
    <property type="match status" value="1"/>
</dbReference>
<evidence type="ECO:0000313" key="7">
    <source>
        <dbReference type="EMBL" id="CAD7632345.1"/>
    </source>
</evidence>
<dbReference type="OrthoDB" id="1706066at2759"/>
<evidence type="ECO:0000256" key="4">
    <source>
        <dbReference type="ARBA" id="ARBA00022840"/>
    </source>
</evidence>